<dbReference type="Pfam" id="PF08780">
    <property type="entry name" value="NTase_sub_bind"/>
    <property type="match status" value="1"/>
</dbReference>
<proteinExistence type="predicted"/>
<dbReference type="Gene3D" id="1.20.120.330">
    <property type="entry name" value="Nucleotidyltransferases domain 2"/>
    <property type="match status" value="1"/>
</dbReference>
<dbReference type="SUPFAM" id="SSF81593">
    <property type="entry name" value="Nucleotidyltransferase substrate binding subunit/domain"/>
    <property type="match status" value="1"/>
</dbReference>
<sequence>MPGLALRDRFESFLRLLADTNEFIAEMPAYRKRDGAAIIYAFNSLFDIAWKLMKDSLTEFYGLADVKPSPRDVVKQAGAVGLIAEQERWLSMLKNRNLSTHDYMSVNQEHYCELIKCEYLPLIDSLKAAIASQIAEMDAE</sequence>
<evidence type="ECO:0000313" key="1">
    <source>
        <dbReference type="EMBL" id="RDC42303.1"/>
    </source>
</evidence>
<dbReference type="RefSeq" id="WP_114549572.1">
    <property type="nucleotide sequence ID" value="NZ_PPUT01000030.1"/>
</dbReference>
<dbReference type="NCBIfam" id="TIGR01987">
    <property type="entry name" value="HI0074"/>
    <property type="match status" value="1"/>
</dbReference>
<evidence type="ECO:0000313" key="2">
    <source>
        <dbReference type="Proteomes" id="UP000253805"/>
    </source>
</evidence>
<dbReference type="Proteomes" id="UP000253805">
    <property type="component" value="Unassembled WGS sequence"/>
</dbReference>
<reference evidence="1 2" key="1">
    <citation type="journal article" date="2018" name="Elife">
        <title>Discovery and characterization of a prevalent human gut bacterial enzyme sufficient for the inactivation of a family of plant toxins.</title>
        <authorList>
            <person name="Koppel N."/>
            <person name="Bisanz J.E."/>
            <person name="Pandelia M.E."/>
            <person name="Turnbaugh P.J."/>
            <person name="Balskus E.P."/>
        </authorList>
    </citation>
    <scope>NUCLEOTIDE SEQUENCE [LARGE SCALE GENOMIC DNA]</scope>
    <source>
        <strain evidence="1 2">OB21 GAM 11</strain>
    </source>
</reference>
<gene>
    <name evidence="1" type="ORF">C1850_09915</name>
</gene>
<comment type="caution">
    <text evidence="1">The sequence shown here is derived from an EMBL/GenBank/DDBJ whole genome shotgun (WGS) entry which is preliminary data.</text>
</comment>
<evidence type="ECO:0008006" key="3">
    <source>
        <dbReference type="Google" id="ProtNLM"/>
    </source>
</evidence>
<dbReference type="AlphaFoldDB" id="A0A369NYT6"/>
<name>A0A369NYT6_9ACTN</name>
<dbReference type="InterPro" id="IPR010235">
    <property type="entry name" value="HepT"/>
</dbReference>
<dbReference type="EMBL" id="PPUT01000030">
    <property type="protein sequence ID" value="RDC42303.1"/>
    <property type="molecule type" value="Genomic_DNA"/>
</dbReference>
<organism evidence="1 2">
    <name type="scientific">Adlercreutzia equolifaciens subsp. celatus</name>
    <dbReference type="NCBI Taxonomy" id="394340"/>
    <lineage>
        <taxon>Bacteria</taxon>
        <taxon>Bacillati</taxon>
        <taxon>Actinomycetota</taxon>
        <taxon>Coriobacteriia</taxon>
        <taxon>Eggerthellales</taxon>
        <taxon>Eggerthellaceae</taxon>
        <taxon>Adlercreutzia</taxon>
    </lineage>
</organism>
<accession>A0A369NYT6</accession>
<protein>
    <recommendedName>
        <fullName evidence="3">Nucleotidyltransferase</fullName>
    </recommendedName>
</protein>